<accession>A0A1I6LM64</accession>
<proteinExistence type="inferred from homology"/>
<evidence type="ECO:0000313" key="6">
    <source>
        <dbReference type="Proteomes" id="UP000199659"/>
    </source>
</evidence>
<organism evidence="5 6">
    <name type="scientific">Anaeromicropila populeti</name>
    <dbReference type="NCBI Taxonomy" id="37658"/>
    <lineage>
        <taxon>Bacteria</taxon>
        <taxon>Bacillati</taxon>
        <taxon>Bacillota</taxon>
        <taxon>Clostridia</taxon>
        <taxon>Lachnospirales</taxon>
        <taxon>Lachnospiraceae</taxon>
        <taxon>Anaeromicropila</taxon>
    </lineage>
</organism>
<dbReference type="AlphaFoldDB" id="A0A1I6LM64"/>
<dbReference type="InterPro" id="IPR008928">
    <property type="entry name" value="6-hairpin_glycosidase_sf"/>
</dbReference>
<dbReference type="Gene3D" id="1.50.10.10">
    <property type="match status" value="1"/>
</dbReference>
<keyword evidence="3 4" id="KW-0413">Isomerase</keyword>
<evidence type="ECO:0000313" key="5">
    <source>
        <dbReference type="EMBL" id="SFS04566.1"/>
    </source>
</evidence>
<dbReference type="GO" id="GO:0047736">
    <property type="term" value="F:cellobiose epimerase activity"/>
    <property type="evidence" value="ECO:0007669"/>
    <property type="project" value="UniProtKB-UniRule"/>
</dbReference>
<name>A0A1I6LM64_9FIRM</name>
<dbReference type="SUPFAM" id="SSF48208">
    <property type="entry name" value="Six-hairpin glycosidases"/>
    <property type="match status" value="1"/>
</dbReference>
<comment type="catalytic activity">
    <reaction evidence="1 4">
        <text>D-cellobiose = beta-D-glucosyl-(1-&gt;4)-D-mannopyranose</text>
        <dbReference type="Rhea" id="RHEA:23384"/>
        <dbReference type="ChEBI" id="CHEBI:17057"/>
        <dbReference type="ChEBI" id="CHEBI:47931"/>
        <dbReference type="EC" id="5.1.3.11"/>
    </reaction>
</comment>
<dbReference type="InterPro" id="IPR028584">
    <property type="entry name" value="Cellobiose_2_epim"/>
</dbReference>
<dbReference type="GO" id="GO:0005975">
    <property type="term" value="P:carbohydrate metabolic process"/>
    <property type="evidence" value="ECO:0007669"/>
    <property type="project" value="InterPro"/>
</dbReference>
<evidence type="ECO:0000256" key="3">
    <source>
        <dbReference type="ARBA" id="ARBA00023235"/>
    </source>
</evidence>
<reference evidence="5 6" key="1">
    <citation type="submission" date="2016-10" db="EMBL/GenBank/DDBJ databases">
        <authorList>
            <person name="de Groot N.N."/>
        </authorList>
    </citation>
    <scope>NUCLEOTIDE SEQUENCE [LARGE SCALE GENOMIC DNA]</scope>
    <source>
        <strain evidence="5 6">743A</strain>
    </source>
</reference>
<evidence type="ECO:0000256" key="2">
    <source>
        <dbReference type="ARBA" id="ARBA00008558"/>
    </source>
</evidence>
<dbReference type="EC" id="5.1.3.11" evidence="4"/>
<dbReference type="HAMAP" id="MF_00929">
    <property type="entry name" value="Cellobiose_2_epim"/>
    <property type="match status" value="1"/>
</dbReference>
<protein>
    <recommendedName>
        <fullName evidence="4">Cellobiose 2-epimerase</fullName>
        <shortName evidence="4">CE</shortName>
        <ecNumber evidence="4">5.1.3.11</ecNumber>
    </recommendedName>
</protein>
<dbReference type="EMBL" id="FOYZ01000018">
    <property type="protein sequence ID" value="SFS04566.1"/>
    <property type="molecule type" value="Genomic_DNA"/>
</dbReference>
<gene>
    <name evidence="5" type="ORF">SAMN05661086_03401</name>
</gene>
<dbReference type="STRING" id="37658.SAMN05661086_03401"/>
<evidence type="ECO:0000256" key="4">
    <source>
        <dbReference type="HAMAP-Rule" id="MF_00929"/>
    </source>
</evidence>
<keyword evidence="6" id="KW-1185">Reference proteome</keyword>
<comment type="function">
    <text evidence="4">Catalyzes the reversible epimerization of cellobiose to 4-O-beta-D-glucopyranosyl-D-mannose (Glc-Man).</text>
</comment>
<dbReference type="PANTHER" id="PTHR15108">
    <property type="entry name" value="N-ACYLGLUCOSAMINE-2-EPIMERASE"/>
    <property type="match status" value="1"/>
</dbReference>
<sequence>MLIEQVKEHVISGILPFWSKLRDNENGGYYGLVDFNLNIDKTAPKGVILHSRILWFFANAYLMFGKKEYLEDARHAYEYIKNYCYDKVNGGVFWSTSYQGEVLDSTKHTYNMAFAIYALSSYYDASKEEEAIKLADEIYHVIEEKCCDSVGYLEAFDLKFQPVENDKLSENGVIAEKTMNTLLHVFEAYTEFYRVTKREEIKSRLEWMLDTFADKVFNPELNRQEVFFDKDMNSILDLHSYGHDIETAWLIDRGCEVLGERKYIEKLQPITKKLTQKIYETAYHKNSLWNECDRGEVDKKRIWWVQAEAVIGFLNGYEKEPQRTEYLNAAKNIWEYIKENVIDKRKNSEWFYELDNNGVPTENQKEIVGPWKCPYHNGRMCFEIIRRNIDV</sequence>
<dbReference type="Pfam" id="PF07221">
    <property type="entry name" value="GlcNAc_2-epim"/>
    <property type="match status" value="1"/>
</dbReference>
<evidence type="ECO:0000256" key="1">
    <source>
        <dbReference type="ARBA" id="ARBA00001470"/>
    </source>
</evidence>
<dbReference type="InterPro" id="IPR010819">
    <property type="entry name" value="AGE/CE"/>
</dbReference>
<comment type="similarity">
    <text evidence="2">Belongs to the N-acylglucosamine 2-epimerase family.</text>
</comment>
<comment type="similarity">
    <text evidence="4">Belongs to the cellobiose 2-epimerase family.</text>
</comment>
<dbReference type="Proteomes" id="UP000199659">
    <property type="component" value="Unassembled WGS sequence"/>
</dbReference>
<dbReference type="InterPro" id="IPR012341">
    <property type="entry name" value="6hp_glycosidase-like_sf"/>
</dbReference>